<name>A0A918EEU2_9PSEU</name>
<protein>
    <submittedName>
        <fullName evidence="1">Uncharacterized protein</fullName>
    </submittedName>
</protein>
<gene>
    <name evidence="1" type="ORF">GCM10010185_35190</name>
</gene>
<reference evidence="1" key="1">
    <citation type="journal article" date="2014" name="Int. J. Syst. Evol. Microbiol.">
        <title>Complete genome sequence of Corynebacterium casei LMG S-19264T (=DSM 44701T), isolated from a smear-ripened cheese.</title>
        <authorList>
            <consortium name="US DOE Joint Genome Institute (JGI-PGF)"/>
            <person name="Walter F."/>
            <person name="Albersmeier A."/>
            <person name="Kalinowski J."/>
            <person name="Ruckert C."/>
        </authorList>
    </citation>
    <scope>NUCLEOTIDE SEQUENCE</scope>
    <source>
        <strain evidence="1">JCM 3313</strain>
    </source>
</reference>
<sequence>MAGRAAARAPLVRGQVLPDGVKWAGNYYPRGAEAGAGWGARSACQGAKARVGVREC</sequence>
<accession>A0A918EEU2</accession>
<comment type="caution">
    <text evidence="1">The sequence shown here is derived from an EMBL/GenBank/DDBJ whole genome shotgun (WGS) entry which is preliminary data.</text>
</comment>
<reference evidence="1" key="2">
    <citation type="submission" date="2020-09" db="EMBL/GenBank/DDBJ databases">
        <authorList>
            <person name="Sun Q."/>
            <person name="Ohkuma M."/>
        </authorList>
    </citation>
    <scope>NUCLEOTIDE SEQUENCE</scope>
    <source>
        <strain evidence="1">JCM 3313</strain>
    </source>
</reference>
<dbReference type="EMBL" id="BMRG01000006">
    <property type="protein sequence ID" value="GGP59761.1"/>
    <property type="molecule type" value="Genomic_DNA"/>
</dbReference>
<organism evidence="1 2">
    <name type="scientific">Saccharothrix coeruleofusca</name>
    <dbReference type="NCBI Taxonomy" id="33919"/>
    <lineage>
        <taxon>Bacteria</taxon>
        <taxon>Bacillati</taxon>
        <taxon>Actinomycetota</taxon>
        <taxon>Actinomycetes</taxon>
        <taxon>Pseudonocardiales</taxon>
        <taxon>Pseudonocardiaceae</taxon>
        <taxon>Saccharothrix</taxon>
    </lineage>
</organism>
<dbReference type="AlphaFoldDB" id="A0A918EEU2"/>
<evidence type="ECO:0000313" key="1">
    <source>
        <dbReference type="EMBL" id="GGP59761.1"/>
    </source>
</evidence>
<proteinExistence type="predicted"/>
<evidence type="ECO:0000313" key="2">
    <source>
        <dbReference type="Proteomes" id="UP000639606"/>
    </source>
</evidence>
<keyword evidence="2" id="KW-1185">Reference proteome</keyword>
<dbReference type="Proteomes" id="UP000639606">
    <property type="component" value="Unassembled WGS sequence"/>
</dbReference>